<reference evidence="2 3" key="1">
    <citation type="submission" date="2019-11" db="EMBL/GenBank/DDBJ databases">
        <title>Caenimonas koreensis gen. nov., sp. nov., isolated from activated sludge.</title>
        <authorList>
            <person name="Seung H.R."/>
        </authorList>
    </citation>
    <scope>NUCLEOTIDE SEQUENCE [LARGE SCALE GENOMIC DNA]</scope>
    <source>
        <strain evidence="2 3">EMB320</strain>
    </source>
</reference>
<evidence type="ECO:0000313" key="3">
    <source>
        <dbReference type="Proteomes" id="UP000487350"/>
    </source>
</evidence>
<dbReference type="InterPro" id="IPR029058">
    <property type="entry name" value="AB_hydrolase_fold"/>
</dbReference>
<feature type="region of interest" description="Disordered" evidence="1">
    <location>
        <begin position="1"/>
        <end position="54"/>
    </location>
</feature>
<proteinExistence type="predicted"/>
<evidence type="ECO:0000256" key="1">
    <source>
        <dbReference type="SAM" id="MobiDB-lite"/>
    </source>
</evidence>
<dbReference type="Pfam" id="PF26363">
    <property type="entry name" value="Phospholipase-like"/>
    <property type="match status" value="1"/>
</dbReference>
<evidence type="ECO:0000313" key="2">
    <source>
        <dbReference type="EMBL" id="MRD49613.1"/>
    </source>
</evidence>
<dbReference type="RefSeq" id="WP_153586909.1">
    <property type="nucleotide sequence ID" value="NZ_WJBU01000028.1"/>
</dbReference>
<protein>
    <recommendedName>
        <fullName evidence="4">Lipase (Class 3)</fullName>
    </recommendedName>
</protein>
<comment type="caution">
    <text evidence="2">The sequence shown here is derived from an EMBL/GenBank/DDBJ whole genome shotgun (WGS) entry which is preliminary data.</text>
</comment>
<evidence type="ECO:0008006" key="4">
    <source>
        <dbReference type="Google" id="ProtNLM"/>
    </source>
</evidence>
<accession>A0A844B8Y8</accession>
<dbReference type="SUPFAM" id="SSF53474">
    <property type="entry name" value="alpha/beta-Hydrolases"/>
    <property type="match status" value="1"/>
</dbReference>
<name>A0A844B8Y8_9BURK</name>
<keyword evidence="3" id="KW-1185">Reference proteome</keyword>
<organism evidence="2 3">
    <name type="scientific">Caenimonas koreensis DSM 17982</name>
    <dbReference type="NCBI Taxonomy" id="1121255"/>
    <lineage>
        <taxon>Bacteria</taxon>
        <taxon>Pseudomonadati</taxon>
        <taxon>Pseudomonadota</taxon>
        <taxon>Betaproteobacteria</taxon>
        <taxon>Burkholderiales</taxon>
        <taxon>Comamonadaceae</taxon>
        <taxon>Caenimonas</taxon>
    </lineage>
</organism>
<dbReference type="Proteomes" id="UP000487350">
    <property type="component" value="Unassembled WGS sequence"/>
</dbReference>
<sequence length="589" mass="63726">MNRTTSTRPVTFHVAPEPDFGHPIDERTPRHRPMQVETPNPPRAAANPFRRPGRSFTTWNTEQTLGTLVEEVPMCVLGRPLHKLGDLVQDGMGRGPGYNAGCAIHGVANVIGGTVKLLASAVSTAEQSIHDLMDALVRVPAASTLAVAESVMPASIARACVQLGDDIVNSSAFMQRGTQVRLTADEAARVRVPAALAFVTSCATPYAGPLPVDRMERAAVHELPQDILPRGHAAYPNGTGKLAKFHYDAEAGQLSGGPWAPLRVGVYIDRHGGGTTYFLVFTGLNFPKQKGLLKSLVAQGIGIADSAFEDADTLVRAFRHKCQAEGAALHLVGHSLGGAFAQYAGIGNNVQVTAFNSAGLSVHLRNKLGSRRIDEADVEHFNSEDDWLSQKLEGRFSPVITTQVGRRYVIEGTSGHRMDAFPQVLGPTELMAPAMAWLAKFFNDVSQGNMQFSCAALNETQIMQARDKGVRRPERVRLMVAPALPAFPDESVRLALQPLVSRSSFGLMTLDYWIWMTHETSQSPEFDQGLLYEFERVRQFEAIGGIENFVAVRVLDVERSGSQVAPCEALFAETSGLLAPGLVPGAFMV</sequence>
<dbReference type="AlphaFoldDB" id="A0A844B8Y8"/>
<dbReference type="OrthoDB" id="7296416at2"/>
<feature type="compositionally biased region" description="Basic and acidic residues" evidence="1">
    <location>
        <begin position="19"/>
        <end position="28"/>
    </location>
</feature>
<dbReference type="EMBL" id="WJBU01000028">
    <property type="protein sequence ID" value="MRD49613.1"/>
    <property type="molecule type" value="Genomic_DNA"/>
</dbReference>
<gene>
    <name evidence="2" type="ORF">GHT07_20265</name>
</gene>